<keyword evidence="4" id="KW-1185">Reference proteome</keyword>
<dbReference type="Pfam" id="PF00656">
    <property type="entry name" value="Peptidase_C14"/>
    <property type="match status" value="1"/>
</dbReference>
<dbReference type="PANTHER" id="PTHR48104:SF30">
    <property type="entry name" value="METACASPASE-1"/>
    <property type="match status" value="1"/>
</dbReference>
<protein>
    <recommendedName>
        <fullName evidence="2">Caspase family p20 domain-containing protein</fullName>
    </recommendedName>
</protein>
<dbReference type="SUPFAM" id="SSF52129">
    <property type="entry name" value="Caspase-like"/>
    <property type="match status" value="1"/>
</dbReference>
<dbReference type="STRING" id="330214.NIDE1939"/>
<feature type="chain" id="PRO_5003120004" description="Caspase family p20 domain-containing protein" evidence="1">
    <location>
        <begin position="29"/>
        <end position="343"/>
    </location>
</feature>
<name>D8PEK6_9BACT</name>
<dbReference type="EMBL" id="FP929003">
    <property type="protein sequence ID" value="CBK41665.1"/>
    <property type="molecule type" value="Genomic_DNA"/>
</dbReference>
<feature type="signal peptide" evidence="1">
    <location>
        <begin position="1"/>
        <end position="28"/>
    </location>
</feature>
<dbReference type="KEGG" id="nde:NIDE1939"/>
<evidence type="ECO:0000313" key="3">
    <source>
        <dbReference type="EMBL" id="CBK41665.1"/>
    </source>
</evidence>
<proteinExistence type="predicted"/>
<feature type="domain" description="Caspase family p20" evidence="2">
    <location>
        <begin position="53"/>
        <end position="135"/>
    </location>
</feature>
<organism evidence="3 4">
    <name type="scientific">Nitrospira defluvii</name>
    <dbReference type="NCBI Taxonomy" id="330214"/>
    <lineage>
        <taxon>Bacteria</taxon>
        <taxon>Pseudomonadati</taxon>
        <taxon>Nitrospirota</taxon>
        <taxon>Nitrospiria</taxon>
        <taxon>Nitrospirales</taxon>
        <taxon>Nitrospiraceae</taxon>
        <taxon>Nitrospira</taxon>
    </lineage>
</organism>
<dbReference type="HOGENOM" id="CLU_890312_0_0_0"/>
<dbReference type="OrthoDB" id="9759662at2"/>
<dbReference type="GO" id="GO:0004197">
    <property type="term" value="F:cysteine-type endopeptidase activity"/>
    <property type="evidence" value="ECO:0007669"/>
    <property type="project" value="InterPro"/>
</dbReference>
<sequence>MNLSNRTSIAWVLFGLLLALLAARPSSAGVEGGTRGVEVILKEPEVILRSLYDKSWAIVIGINHYPGGDRNTPNLNYAVSDAKRVAQKLTGLGFEVRTLIDEQATRQNIIHLLADDIGPQTKENDRIVFYFAGHGATKEKADKTYMGYILPHDYNPGKHSATAISLQQLREASSEIKAKHMLYLMDSCFSGGLLAGRGRMPTAGTAGYQYLLNITKGRSHVVIAAGGKDQTVKEEGGSGVFTRVFLDALSQRSDMPWAKDGYVTAMDLASYVMKRVPDLAPQQTPQYGHLEGEGDVVVDIFQPLDVSGGDERAHKIFEAEQALKAEEALQRAKRKRNIVAPGF</sequence>
<dbReference type="GO" id="GO:0005737">
    <property type="term" value="C:cytoplasm"/>
    <property type="evidence" value="ECO:0007669"/>
    <property type="project" value="TreeGrafter"/>
</dbReference>
<dbReference type="GO" id="GO:0006508">
    <property type="term" value="P:proteolysis"/>
    <property type="evidence" value="ECO:0007669"/>
    <property type="project" value="InterPro"/>
</dbReference>
<dbReference type="eggNOG" id="COG4249">
    <property type="taxonomic scope" value="Bacteria"/>
</dbReference>
<dbReference type="PANTHER" id="PTHR48104">
    <property type="entry name" value="METACASPASE-4"/>
    <property type="match status" value="1"/>
</dbReference>
<keyword evidence="1" id="KW-0732">Signal</keyword>
<dbReference type="PROSITE" id="PS50208">
    <property type="entry name" value="CASPASE_P20"/>
    <property type="match status" value="1"/>
</dbReference>
<dbReference type="InterPro" id="IPR050452">
    <property type="entry name" value="Metacaspase"/>
</dbReference>
<reference evidence="3 4" key="1">
    <citation type="journal article" date="2010" name="Proc. Natl. Acad. Sci. U.S.A.">
        <title>A Nitrospira metagenome illuminates the physiology and evolution of globally important nitrite-oxidizing bacteria.</title>
        <authorList>
            <person name="Lucker S."/>
            <person name="Wagner M."/>
            <person name="Maixner F."/>
            <person name="Pelletier E."/>
            <person name="Koch H."/>
            <person name="Vacherie B."/>
            <person name="Rattei T."/>
            <person name="Sinninghe Damste J."/>
            <person name="Spieck E."/>
            <person name="Le Paslier D."/>
            <person name="Daims H."/>
        </authorList>
    </citation>
    <scope>NUCLEOTIDE SEQUENCE [LARGE SCALE GENOMIC DNA]</scope>
</reference>
<dbReference type="InterPro" id="IPR001309">
    <property type="entry name" value="Pept_C14_p20"/>
</dbReference>
<evidence type="ECO:0000259" key="2">
    <source>
        <dbReference type="PROSITE" id="PS50208"/>
    </source>
</evidence>
<dbReference type="InterPro" id="IPR029030">
    <property type="entry name" value="Caspase-like_dom_sf"/>
</dbReference>
<dbReference type="Gene3D" id="3.40.50.1460">
    <property type="match status" value="1"/>
</dbReference>
<gene>
    <name evidence="3" type="ORF">NIDE1939</name>
</gene>
<dbReference type="AlphaFoldDB" id="D8PEK6"/>
<evidence type="ECO:0000256" key="1">
    <source>
        <dbReference type="SAM" id="SignalP"/>
    </source>
</evidence>
<evidence type="ECO:0000313" key="4">
    <source>
        <dbReference type="Proteomes" id="UP000001660"/>
    </source>
</evidence>
<dbReference type="InterPro" id="IPR011600">
    <property type="entry name" value="Pept_C14_caspase"/>
</dbReference>
<accession>D8PEK6</accession>
<dbReference type="Proteomes" id="UP000001660">
    <property type="component" value="Chromosome"/>
</dbReference>